<reference evidence="1" key="1">
    <citation type="submission" date="2018-11" db="EMBL/GenBank/DDBJ databases">
        <authorList>
            <person name="Grassa J C."/>
        </authorList>
    </citation>
    <scope>NUCLEOTIDE SEQUENCE [LARGE SCALE GENOMIC DNA]</scope>
</reference>
<evidence type="ECO:0000313" key="1">
    <source>
        <dbReference type="EnsemblPlants" id="cds.evm.model.07.1192"/>
    </source>
</evidence>
<dbReference type="EMBL" id="UZAU01000655">
    <property type="status" value="NOT_ANNOTATED_CDS"/>
    <property type="molecule type" value="Genomic_DNA"/>
</dbReference>
<dbReference type="Gramene" id="evm.model.07.1192">
    <property type="protein sequence ID" value="cds.evm.model.07.1192"/>
    <property type="gene ID" value="evm.TU.07.1192"/>
</dbReference>
<name>A0A803Q1P7_CANSA</name>
<reference evidence="1" key="2">
    <citation type="submission" date="2021-03" db="UniProtKB">
        <authorList>
            <consortium name="EnsemblPlants"/>
        </authorList>
    </citation>
    <scope>IDENTIFICATION</scope>
</reference>
<dbReference type="EnsemblPlants" id="evm.model.07.1192">
    <property type="protein sequence ID" value="cds.evm.model.07.1192"/>
    <property type="gene ID" value="evm.TU.07.1192"/>
</dbReference>
<protein>
    <recommendedName>
        <fullName evidence="3">RNase H type-1 domain-containing protein</fullName>
    </recommendedName>
</protein>
<sequence>MNKVFHGGNREDGSYIASYAKTYYGNCILSHNCVKAPTAMVAPTTTKQYPMPTEGVPWRPPNLNGININVDATVNQATKTLDIGALIQDHNEVILAAIFQTSLRLFSIRQDGSKYSFS</sequence>
<proteinExistence type="predicted"/>
<dbReference type="AlphaFoldDB" id="A0A803Q1P7"/>
<keyword evidence="2" id="KW-1185">Reference proteome</keyword>
<evidence type="ECO:0000313" key="2">
    <source>
        <dbReference type="Proteomes" id="UP000596661"/>
    </source>
</evidence>
<dbReference type="Proteomes" id="UP000596661">
    <property type="component" value="Chromosome 7"/>
</dbReference>
<accession>A0A803Q1P7</accession>
<evidence type="ECO:0008006" key="3">
    <source>
        <dbReference type="Google" id="ProtNLM"/>
    </source>
</evidence>
<organism evidence="1 2">
    <name type="scientific">Cannabis sativa</name>
    <name type="common">Hemp</name>
    <name type="synonym">Marijuana</name>
    <dbReference type="NCBI Taxonomy" id="3483"/>
    <lineage>
        <taxon>Eukaryota</taxon>
        <taxon>Viridiplantae</taxon>
        <taxon>Streptophyta</taxon>
        <taxon>Embryophyta</taxon>
        <taxon>Tracheophyta</taxon>
        <taxon>Spermatophyta</taxon>
        <taxon>Magnoliopsida</taxon>
        <taxon>eudicotyledons</taxon>
        <taxon>Gunneridae</taxon>
        <taxon>Pentapetalae</taxon>
        <taxon>rosids</taxon>
        <taxon>fabids</taxon>
        <taxon>Rosales</taxon>
        <taxon>Cannabaceae</taxon>
        <taxon>Cannabis</taxon>
    </lineage>
</organism>